<dbReference type="Proteomes" id="UP001152888">
    <property type="component" value="Unassembled WGS sequence"/>
</dbReference>
<dbReference type="OrthoDB" id="10024839at2759"/>
<dbReference type="GO" id="GO:0005096">
    <property type="term" value="F:GTPase activator activity"/>
    <property type="evidence" value="ECO:0007669"/>
    <property type="project" value="UniProtKB-KW"/>
</dbReference>
<keyword evidence="1" id="KW-0343">GTPase activation</keyword>
<dbReference type="PROSITE" id="PS50238">
    <property type="entry name" value="RHOGAP"/>
    <property type="match status" value="1"/>
</dbReference>
<keyword evidence="4" id="KW-1185">Reference proteome</keyword>
<dbReference type="InterPro" id="IPR037863">
    <property type="entry name" value="RHOGAP6/36"/>
</dbReference>
<comment type="caution">
    <text evidence="3">The sequence shown here is derived from an EMBL/GenBank/DDBJ whole genome shotgun (WGS) entry which is preliminary data.</text>
</comment>
<dbReference type="SUPFAM" id="SSF48350">
    <property type="entry name" value="GTPase activation domain, GAP"/>
    <property type="match status" value="1"/>
</dbReference>
<dbReference type="PANTHER" id="PTHR12635:SF7">
    <property type="entry name" value="RHO GTPASE ACTIVATING PROTEIN 6-RELATED"/>
    <property type="match status" value="1"/>
</dbReference>
<organism evidence="3 4">
    <name type="scientific">Acanthoscelides obtectus</name>
    <name type="common">Bean weevil</name>
    <name type="synonym">Bruchus obtectus</name>
    <dbReference type="NCBI Taxonomy" id="200917"/>
    <lineage>
        <taxon>Eukaryota</taxon>
        <taxon>Metazoa</taxon>
        <taxon>Ecdysozoa</taxon>
        <taxon>Arthropoda</taxon>
        <taxon>Hexapoda</taxon>
        <taxon>Insecta</taxon>
        <taxon>Pterygota</taxon>
        <taxon>Neoptera</taxon>
        <taxon>Endopterygota</taxon>
        <taxon>Coleoptera</taxon>
        <taxon>Polyphaga</taxon>
        <taxon>Cucujiformia</taxon>
        <taxon>Chrysomeloidea</taxon>
        <taxon>Chrysomelidae</taxon>
        <taxon>Bruchinae</taxon>
        <taxon>Bruchini</taxon>
        <taxon>Acanthoscelides</taxon>
    </lineage>
</organism>
<dbReference type="GO" id="GO:0007165">
    <property type="term" value="P:signal transduction"/>
    <property type="evidence" value="ECO:0007669"/>
    <property type="project" value="InterPro"/>
</dbReference>
<protein>
    <recommendedName>
        <fullName evidence="2">Rho-GAP domain-containing protein</fullName>
    </recommendedName>
</protein>
<dbReference type="Pfam" id="PF00620">
    <property type="entry name" value="RhoGAP"/>
    <property type="match status" value="1"/>
</dbReference>
<dbReference type="AlphaFoldDB" id="A0A9P0QGC2"/>
<gene>
    <name evidence="3" type="ORF">ACAOBT_LOCUS37284</name>
</gene>
<proteinExistence type="predicted"/>
<dbReference type="PANTHER" id="PTHR12635">
    <property type="entry name" value="RHO-GTPASE-ACTIVATING PROTEIN 6 FAMILY MEMBER"/>
    <property type="match status" value="1"/>
</dbReference>
<sequence length="70" mass="8155">MKRLKPLFHIRIVQSPNINCRRLQFEALQYLVQLLPPANRDTLYALLCFLANVAKNSDDTKDEEGIFRPP</sequence>
<dbReference type="InterPro" id="IPR008936">
    <property type="entry name" value="Rho_GTPase_activation_prot"/>
</dbReference>
<name>A0A9P0QGC2_ACAOB</name>
<dbReference type="Gene3D" id="1.10.555.10">
    <property type="entry name" value="Rho GTPase activation protein"/>
    <property type="match status" value="1"/>
</dbReference>
<evidence type="ECO:0000256" key="1">
    <source>
        <dbReference type="ARBA" id="ARBA00022468"/>
    </source>
</evidence>
<dbReference type="InterPro" id="IPR000198">
    <property type="entry name" value="RhoGAP_dom"/>
</dbReference>
<evidence type="ECO:0000259" key="2">
    <source>
        <dbReference type="PROSITE" id="PS50238"/>
    </source>
</evidence>
<feature type="domain" description="Rho-GAP" evidence="2">
    <location>
        <begin position="1"/>
        <end position="70"/>
    </location>
</feature>
<evidence type="ECO:0000313" key="4">
    <source>
        <dbReference type="Proteomes" id="UP001152888"/>
    </source>
</evidence>
<dbReference type="EMBL" id="CAKOFQ010010419">
    <property type="protein sequence ID" value="CAH2019641.1"/>
    <property type="molecule type" value="Genomic_DNA"/>
</dbReference>
<evidence type="ECO:0000313" key="3">
    <source>
        <dbReference type="EMBL" id="CAH2019641.1"/>
    </source>
</evidence>
<reference evidence="3" key="1">
    <citation type="submission" date="2022-03" db="EMBL/GenBank/DDBJ databases">
        <authorList>
            <person name="Sayadi A."/>
        </authorList>
    </citation>
    <scope>NUCLEOTIDE SEQUENCE</scope>
</reference>
<accession>A0A9P0QGC2</accession>